<feature type="compositionally biased region" description="Low complexity" evidence="1">
    <location>
        <begin position="34"/>
        <end position="50"/>
    </location>
</feature>
<accession>A0A2Z6LZ95</accession>
<name>A0A2Z6LZ95_TRISU</name>
<keyword evidence="3" id="KW-1185">Reference proteome</keyword>
<reference evidence="3" key="1">
    <citation type="journal article" date="2017" name="Front. Plant Sci.">
        <title>Climate Clever Clovers: New Paradigm to Reduce the Environmental Footprint of Ruminants by Breeding Low Methanogenic Forages Utilizing Haplotype Variation.</title>
        <authorList>
            <person name="Kaur P."/>
            <person name="Appels R."/>
            <person name="Bayer P.E."/>
            <person name="Keeble-Gagnere G."/>
            <person name="Wang J."/>
            <person name="Hirakawa H."/>
            <person name="Shirasawa K."/>
            <person name="Vercoe P."/>
            <person name="Stefanova K."/>
            <person name="Durmic Z."/>
            <person name="Nichols P."/>
            <person name="Revell C."/>
            <person name="Isobe S.N."/>
            <person name="Edwards D."/>
            <person name="Erskine W."/>
        </authorList>
    </citation>
    <scope>NUCLEOTIDE SEQUENCE [LARGE SCALE GENOMIC DNA]</scope>
    <source>
        <strain evidence="3">cv. Daliak</strain>
    </source>
</reference>
<feature type="region of interest" description="Disordered" evidence="1">
    <location>
        <begin position="157"/>
        <end position="202"/>
    </location>
</feature>
<dbReference type="OrthoDB" id="1436810at2759"/>
<proteinExistence type="predicted"/>
<organism evidence="2 3">
    <name type="scientific">Trifolium subterraneum</name>
    <name type="common">Subterranean clover</name>
    <dbReference type="NCBI Taxonomy" id="3900"/>
    <lineage>
        <taxon>Eukaryota</taxon>
        <taxon>Viridiplantae</taxon>
        <taxon>Streptophyta</taxon>
        <taxon>Embryophyta</taxon>
        <taxon>Tracheophyta</taxon>
        <taxon>Spermatophyta</taxon>
        <taxon>Magnoliopsida</taxon>
        <taxon>eudicotyledons</taxon>
        <taxon>Gunneridae</taxon>
        <taxon>Pentapetalae</taxon>
        <taxon>rosids</taxon>
        <taxon>fabids</taxon>
        <taxon>Fabales</taxon>
        <taxon>Fabaceae</taxon>
        <taxon>Papilionoideae</taxon>
        <taxon>50 kb inversion clade</taxon>
        <taxon>NPAAA clade</taxon>
        <taxon>Hologalegina</taxon>
        <taxon>IRL clade</taxon>
        <taxon>Trifolieae</taxon>
        <taxon>Trifolium</taxon>
    </lineage>
</organism>
<evidence type="ECO:0000256" key="1">
    <source>
        <dbReference type="SAM" id="MobiDB-lite"/>
    </source>
</evidence>
<dbReference type="AlphaFoldDB" id="A0A2Z6LZ95"/>
<sequence>MVYFEATEQAEEFGIMHAIGMVRTFTTDGEGRVRSTASARRRGSTQASSSDLGLLETPHQEADEPCFNDVQDIRVNDAEVDGYPGGPIDTTVFKTYGDHVAGRLWNGVDREELRIYNNGKKMKEATIHHDEAWVYEHFPTLCTDYCRLQPDYNELQPRSNKWKPKRDKANHVNRDWSNTEIFKRKKKKKKKKKKNRGVTQTK</sequence>
<dbReference type="EMBL" id="DF973301">
    <property type="protein sequence ID" value="GAU25031.1"/>
    <property type="molecule type" value="Genomic_DNA"/>
</dbReference>
<feature type="region of interest" description="Disordered" evidence="1">
    <location>
        <begin position="29"/>
        <end position="58"/>
    </location>
</feature>
<gene>
    <name evidence="2" type="ORF">TSUD_155050</name>
</gene>
<dbReference type="Proteomes" id="UP000242715">
    <property type="component" value="Unassembled WGS sequence"/>
</dbReference>
<protein>
    <submittedName>
        <fullName evidence="2">Uncharacterized protein</fullName>
    </submittedName>
</protein>
<evidence type="ECO:0000313" key="2">
    <source>
        <dbReference type="EMBL" id="GAU25031.1"/>
    </source>
</evidence>
<feature type="compositionally biased region" description="Basic residues" evidence="1">
    <location>
        <begin position="183"/>
        <end position="196"/>
    </location>
</feature>
<evidence type="ECO:0000313" key="3">
    <source>
        <dbReference type="Proteomes" id="UP000242715"/>
    </source>
</evidence>